<dbReference type="InterPro" id="IPR023346">
    <property type="entry name" value="Lysozyme-like_dom_sf"/>
</dbReference>
<organism evidence="2 3">
    <name type="scientific">Planotetraspora thailandica</name>
    <dbReference type="NCBI Taxonomy" id="487172"/>
    <lineage>
        <taxon>Bacteria</taxon>
        <taxon>Bacillati</taxon>
        <taxon>Actinomycetota</taxon>
        <taxon>Actinomycetes</taxon>
        <taxon>Streptosporangiales</taxon>
        <taxon>Streptosporangiaceae</taxon>
        <taxon>Planotetraspora</taxon>
    </lineage>
</organism>
<name>A0A8J3XWG4_9ACTN</name>
<dbReference type="PANTHER" id="PTHR44329:SF214">
    <property type="entry name" value="PROTEIN KINASE DOMAIN-CONTAINING PROTEIN"/>
    <property type="match status" value="1"/>
</dbReference>
<protein>
    <recommendedName>
        <fullName evidence="1">Protein kinase domain-containing protein</fullName>
    </recommendedName>
</protein>
<dbReference type="Pfam" id="PF00069">
    <property type="entry name" value="Pkinase"/>
    <property type="match status" value="1"/>
</dbReference>
<dbReference type="Gene3D" id="1.10.530.10">
    <property type="match status" value="1"/>
</dbReference>
<dbReference type="SMART" id="SM00220">
    <property type="entry name" value="S_TKc"/>
    <property type="match status" value="1"/>
</dbReference>
<dbReference type="InterPro" id="IPR000719">
    <property type="entry name" value="Prot_kinase_dom"/>
</dbReference>
<dbReference type="AlphaFoldDB" id="A0A8J3XWG4"/>
<reference evidence="2" key="1">
    <citation type="submission" date="2021-01" db="EMBL/GenBank/DDBJ databases">
        <title>Whole genome shotgun sequence of Planotetraspora thailandica NBRC 104271.</title>
        <authorList>
            <person name="Komaki H."/>
            <person name="Tamura T."/>
        </authorList>
    </citation>
    <scope>NUCLEOTIDE SEQUENCE</scope>
    <source>
        <strain evidence="2">NBRC 104271</strain>
    </source>
</reference>
<evidence type="ECO:0000313" key="2">
    <source>
        <dbReference type="EMBL" id="GII57592.1"/>
    </source>
</evidence>
<feature type="domain" description="Protein kinase" evidence="1">
    <location>
        <begin position="35"/>
        <end position="304"/>
    </location>
</feature>
<comment type="caution">
    <text evidence="2">The sequence shown here is derived from an EMBL/GenBank/DDBJ whole genome shotgun (WGS) entry which is preliminary data.</text>
</comment>
<dbReference type="Proteomes" id="UP000605992">
    <property type="component" value="Unassembled WGS sequence"/>
</dbReference>
<sequence length="495" mass="53689">MLTSPDIAGLQEWRTTMRTDGWAVSLPVGYRIGGWRVSRPIASGSWASVYEGRDCDGTAAALKIMPTGTVTRRQLRHLQEMTQREIRLHRQVRHARLIGLRETLVVDDPGCPDLDGACVLVMDLAERSLADLVRDGVPVPGAARLIIEICEGLAHLHAEGWMHGDLKPSNVLLMADGSVKLADFGLATEIDGTHGYLPPMGSLDYVPPERWGESLTDRGHAVRVSADVWALGTTACQLLTGRLPFTAPTARARHVAAAEYAIGERPLTLPASLPPGWRSWIAGCLAPSPKSRPTAARQLRQARVLTGSVPAARRGRDRLLAAASAAMLLAGTVGAVPLAGHSHERWLRADADVPERYRALIVEAGTMCDEPGLSPALVAAMLKAESGFDPDLSDPAKDEYGIARWTPSVLRYYLPPDRRGTIPVPPLPPEDSIPAVGRYLCMRLPLLAGVRGDRGLLGAAAYRTSDDVIRRENGIPARLQAHIDRVKEYRAEYQP</sequence>
<dbReference type="PANTHER" id="PTHR44329">
    <property type="entry name" value="SERINE/THREONINE-PROTEIN KINASE TNNI3K-RELATED"/>
    <property type="match status" value="1"/>
</dbReference>
<proteinExistence type="predicted"/>
<dbReference type="CDD" id="cd14014">
    <property type="entry name" value="STKc_PknB_like"/>
    <property type="match status" value="1"/>
</dbReference>
<dbReference type="InterPro" id="IPR011009">
    <property type="entry name" value="Kinase-like_dom_sf"/>
</dbReference>
<dbReference type="SUPFAM" id="SSF53955">
    <property type="entry name" value="Lysozyme-like"/>
    <property type="match status" value="1"/>
</dbReference>
<dbReference type="GO" id="GO:0004674">
    <property type="term" value="F:protein serine/threonine kinase activity"/>
    <property type="evidence" value="ECO:0007669"/>
    <property type="project" value="TreeGrafter"/>
</dbReference>
<dbReference type="SUPFAM" id="SSF56112">
    <property type="entry name" value="Protein kinase-like (PK-like)"/>
    <property type="match status" value="1"/>
</dbReference>
<dbReference type="InterPro" id="IPR051681">
    <property type="entry name" value="Ser/Thr_Kinases-Pseudokinases"/>
</dbReference>
<evidence type="ECO:0000259" key="1">
    <source>
        <dbReference type="PROSITE" id="PS50011"/>
    </source>
</evidence>
<dbReference type="GO" id="GO:0005524">
    <property type="term" value="F:ATP binding"/>
    <property type="evidence" value="ECO:0007669"/>
    <property type="project" value="InterPro"/>
</dbReference>
<gene>
    <name evidence="2" type="ORF">Pth03_59810</name>
</gene>
<keyword evidence="3" id="KW-1185">Reference proteome</keyword>
<dbReference type="PROSITE" id="PS50011">
    <property type="entry name" value="PROTEIN_KINASE_DOM"/>
    <property type="match status" value="1"/>
</dbReference>
<dbReference type="Gene3D" id="1.10.510.10">
    <property type="entry name" value="Transferase(Phosphotransferase) domain 1"/>
    <property type="match status" value="1"/>
</dbReference>
<evidence type="ECO:0000313" key="3">
    <source>
        <dbReference type="Proteomes" id="UP000605992"/>
    </source>
</evidence>
<dbReference type="EMBL" id="BOOR01000054">
    <property type="protein sequence ID" value="GII57592.1"/>
    <property type="molecule type" value="Genomic_DNA"/>
</dbReference>
<accession>A0A8J3XWG4</accession>